<dbReference type="RefSeq" id="WP_138478321.1">
    <property type="nucleotide sequence ID" value="NZ_PPSW01000005.1"/>
</dbReference>
<evidence type="ECO:0000256" key="11">
    <source>
        <dbReference type="ARBA" id="ARBA00050218"/>
    </source>
</evidence>
<evidence type="ECO:0000259" key="14">
    <source>
        <dbReference type="Pfam" id="PF13667"/>
    </source>
</evidence>
<dbReference type="SFLD" id="SFLDG01114">
    <property type="entry name" value="phosphomethylpyrimidine_syntha"/>
    <property type="match status" value="1"/>
</dbReference>
<evidence type="ECO:0000256" key="8">
    <source>
        <dbReference type="ARBA" id="ARBA00023004"/>
    </source>
</evidence>
<dbReference type="GO" id="GO:0070284">
    <property type="term" value="F:phosphomethylpyrimidine synthase activity"/>
    <property type="evidence" value="ECO:0007669"/>
    <property type="project" value="UniProtKB-EC"/>
</dbReference>
<accession>A0A5R9Q6B1</accession>
<dbReference type="Proteomes" id="UP000309186">
    <property type="component" value="Unassembled WGS sequence"/>
</dbReference>
<dbReference type="NCBIfam" id="TIGR00190">
    <property type="entry name" value="thiC"/>
    <property type="match status" value="1"/>
</dbReference>
<dbReference type="InterPro" id="IPR037509">
    <property type="entry name" value="ThiC"/>
</dbReference>
<evidence type="ECO:0000256" key="12">
    <source>
        <dbReference type="ARBA" id="ARBA00061546"/>
    </source>
</evidence>
<evidence type="ECO:0000256" key="13">
    <source>
        <dbReference type="HAMAP-Rule" id="MF_00089"/>
    </source>
</evidence>
<keyword evidence="3 13" id="KW-0004">4Fe-4S</keyword>
<evidence type="ECO:0000256" key="10">
    <source>
        <dbReference type="ARBA" id="ARBA00023239"/>
    </source>
</evidence>
<dbReference type="PANTHER" id="PTHR30557:SF1">
    <property type="entry name" value="PHOSPHOMETHYLPYRIMIDINE SYNTHASE, CHLOROPLASTIC"/>
    <property type="match status" value="1"/>
</dbReference>
<keyword evidence="7 13" id="KW-0784">Thiamine biosynthesis</keyword>
<organism evidence="15 16">
    <name type="scientific">Pseudoalteromonas phenolica</name>
    <dbReference type="NCBI Taxonomy" id="161398"/>
    <lineage>
        <taxon>Bacteria</taxon>
        <taxon>Pseudomonadati</taxon>
        <taxon>Pseudomonadota</taxon>
        <taxon>Gammaproteobacteria</taxon>
        <taxon>Alteromonadales</taxon>
        <taxon>Pseudoalteromonadaceae</taxon>
        <taxon>Pseudoalteromonas</taxon>
    </lineage>
</organism>
<dbReference type="GO" id="GO:0009229">
    <property type="term" value="P:thiamine diphosphate biosynthetic process"/>
    <property type="evidence" value="ECO:0007669"/>
    <property type="project" value="UniProtKB-UniRule"/>
</dbReference>
<keyword evidence="9 13" id="KW-0411">Iron-sulfur</keyword>
<evidence type="ECO:0000313" key="15">
    <source>
        <dbReference type="EMBL" id="TLX48693.1"/>
    </source>
</evidence>
<dbReference type="GO" id="GO:0008270">
    <property type="term" value="F:zinc ion binding"/>
    <property type="evidence" value="ECO:0007669"/>
    <property type="project" value="UniProtKB-UniRule"/>
</dbReference>
<dbReference type="InterPro" id="IPR038521">
    <property type="entry name" value="ThiC/Bza_core_dom"/>
</dbReference>
<dbReference type="SFLD" id="SFLDS00113">
    <property type="entry name" value="Radical_SAM_Phosphomethylpyrim"/>
    <property type="match status" value="1"/>
</dbReference>
<feature type="binding site" evidence="13">
    <location>
        <position position="503"/>
    </location>
    <ligand>
        <name>Zn(2+)</name>
        <dbReference type="ChEBI" id="CHEBI:29105"/>
    </ligand>
</feature>
<dbReference type="GO" id="GO:0005829">
    <property type="term" value="C:cytosol"/>
    <property type="evidence" value="ECO:0007669"/>
    <property type="project" value="TreeGrafter"/>
</dbReference>
<comment type="function">
    <text evidence="1 13">Catalyzes the synthesis of the hydroxymethylpyrimidine phosphate (HMP-P) moiety of thiamine from aminoimidazole ribotide (AIR) in a radical S-adenosyl-L-methionine (SAM)-dependent reaction.</text>
</comment>
<dbReference type="NCBIfam" id="NF009895">
    <property type="entry name" value="PRK13352.1"/>
    <property type="match status" value="1"/>
</dbReference>
<dbReference type="EC" id="4.1.99.17" evidence="13"/>
<keyword evidence="8 13" id="KW-0408">Iron</keyword>
<feature type="binding site" evidence="13">
    <location>
        <begin position="355"/>
        <end position="357"/>
    </location>
    <ligand>
        <name>substrate</name>
    </ligand>
</feature>
<comment type="cofactor">
    <cofactor evidence="13">
        <name>[4Fe-4S] cluster</name>
        <dbReference type="ChEBI" id="CHEBI:49883"/>
    </cofactor>
    <text evidence="13">Binds 1 [4Fe-4S] cluster per subunit. The cluster is coordinated with 3 cysteines and an exchangeable S-adenosyl-L-methionine.</text>
</comment>
<dbReference type="AlphaFoldDB" id="A0A5R9Q6B1"/>
<dbReference type="NCBIfam" id="NF006763">
    <property type="entry name" value="PRK09284.1"/>
    <property type="match status" value="1"/>
</dbReference>
<dbReference type="SFLD" id="SFLDF00407">
    <property type="entry name" value="phosphomethylpyrimidine_syntha"/>
    <property type="match status" value="1"/>
</dbReference>
<evidence type="ECO:0000256" key="6">
    <source>
        <dbReference type="ARBA" id="ARBA00022833"/>
    </source>
</evidence>
<evidence type="ECO:0000256" key="3">
    <source>
        <dbReference type="ARBA" id="ARBA00022485"/>
    </source>
</evidence>
<name>A0A5R9Q6B1_9GAMM</name>
<dbReference type="InterPro" id="IPR025747">
    <property type="entry name" value="ThiC-associated_dom"/>
</dbReference>
<dbReference type="Pfam" id="PF13667">
    <property type="entry name" value="ThiC-associated"/>
    <property type="match status" value="1"/>
</dbReference>
<evidence type="ECO:0000256" key="9">
    <source>
        <dbReference type="ARBA" id="ARBA00023014"/>
    </source>
</evidence>
<reference evidence="15 16" key="1">
    <citation type="submission" date="2018-01" db="EMBL/GenBank/DDBJ databases">
        <title>Co-occurrence of chitin degradation, pigmentation and bioactivity in marine Pseudoalteromonas.</title>
        <authorList>
            <person name="Paulsen S."/>
            <person name="Gram L."/>
            <person name="Machado H."/>
        </authorList>
    </citation>
    <scope>NUCLEOTIDE SEQUENCE [LARGE SCALE GENOMIC DNA]</scope>
    <source>
        <strain evidence="15 16">S3663</strain>
    </source>
</reference>
<comment type="pathway">
    <text evidence="2 13">Cofactor biosynthesis; thiamine diphosphate biosynthesis.</text>
</comment>
<feature type="domain" description="ThiC-associated" evidence="14">
    <location>
        <begin position="28"/>
        <end position="110"/>
    </location>
</feature>
<comment type="caution">
    <text evidence="15">The sequence shown here is derived from an EMBL/GenBank/DDBJ whole genome shotgun (WGS) entry which is preliminary data.</text>
</comment>
<dbReference type="Pfam" id="PF01964">
    <property type="entry name" value="ThiC_Rad_SAM"/>
    <property type="match status" value="1"/>
</dbReference>
<comment type="catalytic activity">
    <reaction evidence="11 13">
        <text>5-amino-1-(5-phospho-beta-D-ribosyl)imidazole + S-adenosyl-L-methionine = 4-amino-2-methyl-5-(phosphooxymethyl)pyrimidine + CO + 5'-deoxyadenosine + formate + L-methionine + 3 H(+)</text>
        <dbReference type="Rhea" id="RHEA:24840"/>
        <dbReference type="ChEBI" id="CHEBI:15378"/>
        <dbReference type="ChEBI" id="CHEBI:15740"/>
        <dbReference type="ChEBI" id="CHEBI:17245"/>
        <dbReference type="ChEBI" id="CHEBI:17319"/>
        <dbReference type="ChEBI" id="CHEBI:57844"/>
        <dbReference type="ChEBI" id="CHEBI:58354"/>
        <dbReference type="ChEBI" id="CHEBI:59789"/>
        <dbReference type="ChEBI" id="CHEBI:137981"/>
        <dbReference type="EC" id="4.1.99.17"/>
    </reaction>
</comment>
<dbReference type="GO" id="GO:0051539">
    <property type="term" value="F:4 iron, 4 sulfur cluster binding"/>
    <property type="evidence" value="ECO:0007669"/>
    <property type="project" value="UniProtKB-KW"/>
</dbReference>
<keyword evidence="10 13" id="KW-0456">Lyase</keyword>
<dbReference type="EMBL" id="PPSW01000005">
    <property type="protein sequence ID" value="TLX48693.1"/>
    <property type="molecule type" value="Genomic_DNA"/>
</dbReference>
<sequence length="649" mass="73433">MSNNSSKPSRRETRAAASEYIYNLTGQPFPNSQKVYVEGEHPGVRVGMREITLSDSFIGGTEENPIFEKNDPVRVYDTSGPYTESGFELNVRKGLPKYREQWILERDDTEELESVTSQFSQQRMADEGLDHIRFEHLPKIRRAKKGKNVTQMHYARQGIITPEMEFVAIRENMGREKIREELLAQQHKGESFGAEIPDFITPEFVRSEVARGRAIIPNNINHPESEPMIVGRNFLVKVNANIGNSSVTSSIEEEVEKLVWSTRWGADTVMDLSTGRYIHETREWVVRNSPVPIGTVPIYQALEKVNGVAEDLTWEIFRDTLIEQAEQGVDYFTIHAGVLLRYVPMTAKRVTGIVSRGGSIMAKWCLAHHKENFLYTHFEEICEILKQYDVCFSLGDGLRPGSIADANDEAQFSELRTLGELTQIAWKHDVQVFIEGPGHVPMHMIKENMEEQLEACHEAPFYTLGPLTTDIAPGYDHFTSGIGAAQIGWYGCAMLCYVTPKEHLGLPNKEDVKEGLITYKIAAHAADLAKGHPGAQIRDNALSKARFEFRWHDQFNLGLDPQRALEYHDETLPQESGKVAHFCSMCGPKFCSMKITQEVRDYAKDLEAQGVDISDNNAIKIKMIDVEAEMKAKSEEFKQTGSELYHKAI</sequence>
<keyword evidence="4 13" id="KW-0949">S-adenosyl-L-methionine</keyword>
<feature type="binding site" evidence="13">
    <location>
        <position position="439"/>
    </location>
    <ligand>
        <name>Zn(2+)</name>
        <dbReference type="ChEBI" id="CHEBI:29105"/>
    </ligand>
</feature>
<feature type="binding site" evidence="13">
    <location>
        <position position="335"/>
    </location>
    <ligand>
        <name>substrate</name>
    </ligand>
</feature>
<dbReference type="FunFam" id="3.20.20.540:FF:000001">
    <property type="entry name" value="Phosphomethylpyrimidine synthase"/>
    <property type="match status" value="1"/>
</dbReference>
<proteinExistence type="inferred from homology"/>
<keyword evidence="5 13" id="KW-0479">Metal-binding</keyword>
<feature type="binding site" evidence="13">
    <location>
        <position position="435"/>
    </location>
    <ligand>
        <name>substrate</name>
    </ligand>
</feature>
<comment type="similarity">
    <text evidence="12 13">Belongs to the ThiC family.</text>
</comment>
<feature type="binding site" evidence="13">
    <location>
        <position position="591"/>
    </location>
    <ligand>
        <name>[4Fe-4S] cluster</name>
        <dbReference type="ChEBI" id="CHEBI:49883"/>
        <note>4Fe-4S-S-AdoMet</note>
    </ligand>
</feature>
<dbReference type="GO" id="GO:0009228">
    <property type="term" value="P:thiamine biosynthetic process"/>
    <property type="evidence" value="ECO:0007669"/>
    <property type="project" value="UniProtKB-UniRule"/>
</dbReference>
<gene>
    <name evidence="13" type="primary">thiC</name>
    <name evidence="15" type="ORF">C1E24_02160</name>
</gene>
<feature type="binding site" evidence="13">
    <location>
        <position position="299"/>
    </location>
    <ligand>
        <name>substrate</name>
    </ligand>
</feature>
<evidence type="ECO:0000256" key="1">
    <source>
        <dbReference type="ARBA" id="ARBA00003175"/>
    </source>
</evidence>
<evidence type="ECO:0000256" key="4">
    <source>
        <dbReference type="ARBA" id="ARBA00022691"/>
    </source>
</evidence>
<evidence type="ECO:0000313" key="16">
    <source>
        <dbReference type="Proteomes" id="UP000309186"/>
    </source>
</evidence>
<evidence type="ECO:0000256" key="5">
    <source>
        <dbReference type="ARBA" id="ARBA00022723"/>
    </source>
</evidence>
<dbReference type="Gene3D" id="3.20.20.540">
    <property type="entry name" value="Radical SAM ThiC family, central domain"/>
    <property type="match status" value="1"/>
</dbReference>
<feature type="binding site" evidence="13">
    <location>
        <position position="241"/>
    </location>
    <ligand>
        <name>substrate</name>
    </ligand>
</feature>
<comment type="subunit">
    <text evidence="13">Homodimer.</text>
</comment>
<feature type="binding site" evidence="13">
    <location>
        <position position="586"/>
    </location>
    <ligand>
        <name>[4Fe-4S] cluster</name>
        <dbReference type="ChEBI" id="CHEBI:49883"/>
        <note>4Fe-4S-S-AdoMet</note>
    </ligand>
</feature>
<feature type="binding site" evidence="13">
    <location>
        <position position="462"/>
    </location>
    <ligand>
        <name>substrate</name>
    </ligand>
</feature>
<feature type="binding site" evidence="13">
    <location>
        <position position="583"/>
    </location>
    <ligand>
        <name>[4Fe-4S] cluster</name>
        <dbReference type="ChEBI" id="CHEBI:49883"/>
        <note>4Fe-4S-S-AdoMet</note>
    </ligand>
</feature>
<feature type="binding site" evidence="13">
    <location>
        <begin position="396"/>
        <end position="399"/>
    </location>
    <ligand>
        <name>substrate</name>
    </ligand>
</feature>
<keyword evidence="6 13" id="KW-0862">Zinc</keyword>
<dbReference type="OrthoDB" id="9805897at2"/>
<dbReference type="HAMAP" id="MF_00089">
    <property type="entry name" value="ThiC"/>
    <property type="match status" value="1"/>
</dbReference>
<evidence type="ECO:0000256" key="2">
    <source>
        <dbReference type="ARBA" id="ARBA00004948"/>
    </source>
</evidence>
<protein>
    <recommendedName>
        <fullName evidence="13">Phosphomethylpyrimidine synthase</fullName>
        <ecNumber evidence="13">4.1.99.17</ecNumber>
    </recommendedName>
    <alternativeName>
        <fullName evidence="13">Hydroxymethylpyrimidine phosphate synthase</fullName>
        <shortName evidence="13">HMP-P synthase</shortName>
        <shortName evidence="13">HMP-phosphate synthase</shortName>
        <shortName evidence="13">HMPP synthase</shortName>
    </alternativeName>
    <alternativeName>
        <fullName evidence="13">Thiamine biosynthesis protein ThiC</fullName>
    </alternativeName>
</protein>
<evidence type="ECO:0000256" key="7">
    <source>
        <dbReference type="ARBA" id="ARBA00022977"/>
    </source>
</evidence>
<feature type="binding site" evidence="13">
    <location>
        <position position="270"/>
    </location>
    <ligand>
        <name>substrate</name>
    </ligand>
</feature>
<dbReference type="Gene3D" id="6.10.250.620">
    <property type="match status" value="1"/>
</dbReference>
<dbReference type="PANTHER" id="PTHR30557">
    <property type="entry name" value="THIAMINE BIOSYNTHESIS PROTEIN THIC"/>
    <property type="match status" value="1"/>
</dbReference>
<dbReference type="InterPro" id="IPR002817">
    <property type="entry name" value="ThiC/BzaA/B"/>
</dbReference>
<dbReference type="UniPathway" id="UPA00060"/>